<dbReference type="PANTHER" id="PTHR47649:SF1">
    <property type="entry name" value="RIBONUCLEASE D"/>
    <property type="match status" value="1"/>
</dbReference>
<dbReference type="Pfam" id="PF18305">
    <property type="entry name" value="DNA_pol_A_exoN"/>
    <property type="match status" value="1"/>
</dbReference>
<dbReference type="Gene3D" id="1.10.150.80">
    <property type="entry name" value="HRDC domain"/>
    <property type="match status" value="2"/>
</dbReference>
<name>A0A6J6N6D4_9ZZZZ</name>
<dbReference type="GO" id="GO:0008408">
    <property type="term" value="F:3'-5' exonuclease activity"/>
    <property type="evidence" value="ECO:0007669"/>
    <property type="project" value="InterPro"/>
</dbReference>
<dbReference type="InterPro" id="IPR012337">
    <property type="entry name" value="RNaseH-like_sf"/>
</dbReference>
<evidence type="ECO:0000313" key="2">
    <source>
        <dbReference type="EMBL" id="CAB4682230.1"/>
    </source>
</evidence>
<dbReference type="GO" id="GO:0000166">
    <property type="term" value="F:nucleotide binding"/>
    <property type="evidence" value="ECO:0007669"/>
    <property type="project" value="InterPro"/>
</dbReference>
<dbReference type="InterPro" id="IPR002562">
    <property type="entry name" value="3'-5'_exonuclease_dom"/>
</dbReference>
<dbReference type="CDD" id="cd06142">
    <property type="entry name" value="RNaseD_exo"/>
    <property type="match status" value="1"/>
</dbReference>
<dbReference type="InterPro" id="IPR010997">
    <property type="entry name" value="HRDC-like_sf"/>
</dbReference>
<proteinExistence type="predicted"/>
<dbReference type="PROSITE" id="PS50967">
    <property type="entry name" value="HRDC"/>
    <property type="match status" value="1"/>
</dbReference>
<evidence type="ECO:0000259" key="1">
    <source>
        <dbReference type="PROSITE" id="PS50967"/>
    </source>
</evidence>
<dbReference type="Pfam" id="PF00570">
    <property type="entry name" value="HRDC"/>
    <property type="match status" value="1"/>
</dbReference>
<dbReference type="SMART" id="SM00474">
    <property type="entry name" value="35EXOc"/>
    <property type="match status" value="1"/>
</dbReference>
<dbReference type="InterPro" id="IPR036397">
    <property type="entry name" value="RNaseH_sf"/>
</dbReference>
<sequence length="419" mass="46710">MSEEELTATSTPLNEPRLPTLLVESEADLEILISDLEKYDGPICIDAERASGFRYGQKAYLVQIAIPNKTIFLIDPTSKYSKEAWQRFANATNELPWVIHAASQDLTCLAELKLVPTQILDTELASRILGLPKVALGTITEHYLGLKLAKEHSAVDWSIRPLPEAWLDYAALDVDVLFELWSAVESDLVSKDRMGIAIQEFDFLLLPSMKEPKTERWRSTTGLHEIKDQRALTVAKYLWEAREALAIARDIAPGRLIPDSAIIAAVKAAPKSKSELASLRTFSGKASRTFIDVWWKALSEGTTTKNLVELRLKSTGIPNHRNWAQKFPDAHARLLTCKHLLSKVAEELSIPAENLVSPEVIRALCFEPPSPLTVESITAKLIEKRVRSWQIEQIADVLLIGLAATTPLEIEPEVKDEAP</sequence>
<protein>
    <submittedName>
        <fullName evidence="2">Unannotated protein</fullName>
    </submittedName>
</protein>
<feature type="domain" description="HRDC" evidence="1">
    <location>
        <begin position="228"/>
        <end position="308"/>
    </location>
</feature>
<dbReference type="InterPro" id="IPR051086">
    <property type="entry name" value="RNase_D-like"/>
</dbReference>
<dbReference type="InterPro" id="IPR044876">
    <property type="entry name" value="HRDC_dom_sf"/>
</dbReference>
<dbReference type="AlphaFoldDB" id="A0A6J6N6D4"/>
<reference evidence="2" key="1">
    <citation type="submission" date="2020-05" db="EMBL/GenBank/DDBJ databases">
        <authorList>
            <person name="Chiriac C."/>
            <person name="Salcher M."/>
            <person name="Ghai R."/>
            <person name="Kavagutti S V."/>
        </authorList>
    </citation>
    <scope>NUCLEOTIDE SEQUENCE</scope>
</reference>
<organism evidence="2">
    <name type="scientific">freshwater metagenome</name>
    <dbReference type="NCBI Taxonomy" id="449393"/>
    <lineage>
        <taxon>unclassified sequences</taxon>
        <taxon>metagenomes</taxon>
        <taxon>ecological metagenomes</taxon>
    </lineage>
</organism>
<gene>
    <name evidence="2" type="ORF">UFOPK2373_00333</name>
</gene>
<dbReference type="GO" id="GO:0006139">
    <property type="term" value="P:nucleobase-containing compound metabolic process"/>
    <property type="evidence" value="ECO:0007669"/>
    <property type="project" value="InterPro"/>
</dbReference>
<dbReference type="SUPFAM" id="SSF53098">
    <property type="entry name" value="Ribonuclease H-like"/>
    <property type="match status" value="1"/>
</dbReference>
<dbReference type="Gene3D" id="3.30.420.10">
    <property type="entry name" value="Ribonuclease H-like superfamily/Ribonuclease H"/>
    <property type="match status" value="1"/>
</dbReference>
<dbReference type="InterPro" id="IPR041605">
    <property type="entry name" value="Exo_C"/>
</dbReference>
<dbReference type="GO" id="GO:0003676">
    <property type="term" value="F:nucleic acid binding"/>
    <property type="evidence" value="ECO:0007669"/>
    <property type="project" value="InterPro"/>
</dbReference>
<dbReference type="EMBL" id="CAEZXL010000036">
    <property type="protein sequence ID" value="CAB4682230.1"/>
    <property type="molecule type" value="Genomic_DNA"/>
</dbReference>
<accession>A0A6J6N6D4</accession>
<dbReference type="InterPro" id="IPR002121">
    <property type="entry name" value="HRDC_dom"/>
</dbReference>
<dbReference type="SUPFAM" id="SSF47819">
    <property type="entry name" value="HRDC-like"/>
    <property type="match status" value="1"/>
</dbReference>
<dbReference type="SMART" id="SM00341">
    <property type="entry name" value="HRDC"/>
    <property type="match status" value="1"/>
</dbReference>
<dbReference type="Pfam" id="PF01612">
    <property type="entry name" value="DNA_pol_A_exo1"/>
    <property type="match status" value="1"/>
</dbReference>
<dbReference type="PANTHER" id="PTHR47649">
    <property type="entry name" value="RIBONUCLEASE D"/>
    <property type="match status" value="1"/>
</dbReference>